<evidence type="ECO:0000256" key="5">
    <source>
        <dbReference type="ARBA" id="ARBA00023160"/>
    </source>
</evidence>
<dbReference type="PANTHER" id="PTHR11712:SF336">
    <property type="entry name" value="3-OXOACYL-[ACYL-CARRIER-PROTEIN] SYNTHASE, MITOCHONDRIAL"/>
    <property type="match status" value="1"/>
</dbReference>
<evidence type="ECO:0000256" key="7">
    <source>
        <dbReference type="RuleBase" id="RU003694"/>
    </source>
</evidence>
<sequence length="415" mass="43151">MKQAVITGLGVVAPQSNSVDEYWSLLTSGRSATGLVTAFDARQFDSRIAAECRFDPNAFGLTPREQTLDRATQFAVAALGQALEDSGIAMEDVPSERISVQLGCAVGLTTSLEKEYAVMSDSGSRWEVEQRFATPRLYDHFVPSSLVSEVAVRVGASGACAMVSTGCTSGIDAIGHAVDLIRTGAADVVVSGGAEAPISPITYACFDAIHATSTRNDQADSACRPFSGDRDGLVLGEGAAVLIVEEYEHARARGATIYAKIGGYASRCNAHHMTGLTPDGSEMAAAITAALSQSTLAAESIGYVNAHGSGTKMNDIHETGAVKHALGDHAYQVPMSSIKSVIGHSLGAIGALETVACLLAMRHNVVPPTVNYTEPDPSCDLDYVPNVAREANVTAALTVGSGFGGFQSAMTMEAV</sequence>
<dbReference type="GO" id="GO:0005829">
    <property type="term" value="C:cytosol"/>
    <property type="evidence" value="ECO:0007669"/>
    <property type="project" value="TreeGrafter"/>
</dbReference>
<comment type="caution">
    <text evidence="9">The sequence shown here is derived from an EMBL/GenBank/DDBJ whole genome shotgun (WGS) entry which is preliminary data.</text>
</comment>
<name>A0A5A7S948_9NOCA</name>
<evidence type="ECO:0000256" key="2">
    <source>
        <dbReference type="ARBA" id="ARBA00008467"/>
    </source>
</evidence>
<dbReference type="Proteomes" id="UP000322244">
    <property type="component" value="Unassembled WGS sequence"/>
</dbReference>
<dbReference type="InterPro" id="IPR014030">
    <property type="entry name" value="Ketoacyl_synth_N"/>
</dbReference>
<comment type="pathway">
    <text evidence="1">Lipid metabolism; mycolic acid biosynthesis.</text>
</comment>
<dbReference type="FunFam" id="3.40.47.10:FF:000029">
    <property type="entry name" value="3-oxoacyl-[acyl-carrier-protein] synthase 1"/>
    <property type="match status" value="1"/>
</dbReference>
<dbReference type="CDD" id="cd00834">
    <property type="entry name" value="KAS_I_II"/>
    <property type="match status" value="1"/>
</dbReference>
<keyword evidence="4 7" id="KW-0808">Transferase</keyword>
<dbReference type="InterPro" id="IPR016039">
    <property type="entry name" value="Thiolase-like"/>
</dbReference>
<protein>
    <submittedName>
        <fullName evidence="9">Beta-ketoacyl-[acyl-carrier-protein] synthase family protein</fullName>
    </submittedName>
</protein>
<dbReference type="Gene3D" id="3.40.47.10">
    <property type="match status" value="2"/>
</dbReference>
<comment type="similarity">
    <text evidence="2 7">Belongs to the thiolase-like superfamily. Beta-ketoacyl-ACP synthases family.</text>
</comment>
<dbReference type="Pfam" id="PF02801">
    <property type="entry name" value="Ketoacyl-synt_C"/>
    <property type="match status" value="1"/>
</dbReference>
<evidence type="ECO:0000313" key="10">
    <source>
        <dbReference type="Proteomes" id="UP000322244"/>
    </source>
</evidence>
<keyword evidence="5" id="KW-0276">Fatty acid metabolism</keyword>
<dbReference type="SUPFAM" id="SSF53901">
    <property type="entry name" value="Thiolase-like"/>
    <property type="match status" value="2"/>
</dbReference>
<keyword evidence="3" id="KW-0444">Lipid biosynthesis</keyword>
<evidence type="ECO:0000256" key="1">
    <source>
        <dbReference type="ARBA" id="ARBA00004796"/>
    </source>
</evidence>
<dbReference type="InterPro" id="IPR000794">
    <property type="entry name" value="Beta-ketoacyl_synthase"/>
</dbReference>
<dbReference type="AlphaFoldDB" id="A0A5A7S948"/>
<dbReference type="Pfam" id="PF00109">
    <property type="entry name" value="ketoacyl-synt"/>
    <property type="match status" value="1"/>
</dbReference>
<dbReference type="InterPro" id="IPR020841">
    <property type="entry name" value="PKS_Beta-ketoAc_synthase_dom"/>
</dbReference>
<gene>
    <name evidence="9" type="ORF">FOY51_17435</name>
</gene>
<dbReference type="FunFam" id="3.40.47.10:FF:000018">
    <property type="entry name" value="3-oxoacyl-[acyl-carrier-protein] synthase 2"/>
    <property type="match status" value="1"/>
</dbReference>
<dbReference type="GO" id="GO:0030497">
    <property type="term" value="P:fatty acid elongation"/>
    <property type="evidence" value="ECO:0007669"/>
    <property type="project" value="UniProtKB-ARBA"/>
</dbReference>
<dbReference type="PANTHER" id="PTHR11712">
    <property type="entry name" value="POLYKETIDE SYNTHASE-RELATED"/>
    <property type="match status" value="1"/>
</dbReference>
<reference evidence="9 10" key="1">
    <citation type="submission" date="2019-07" db="EMBL/GenBank/DDBJ databases">
        <title>Rhodococcus cavernicolus sp. nov., isolated from a cave.</title>
        <authorList>
            <person name="Lee S.D."/>
        </authorList>
    </citation>
    <scope>NUCLEOTIDE SEQUENCE [LARGE SCALE GENOMIC DNA]</scope>
    <source>
        <strain evidence="9 10">C1-24</strain>
    </source>
</reference>
<dbReference type="UniPathway" id="UPA00915"/>
<dbReference type="NCBIfam" id="NF005589">
    <property type="entry name" value="PRK07314.1"/>
    <property type="match status" value="1"/>
</dbReference>
<dbReference type="EMBL" id="VLNY01000008">
    <property type="protein sequence ID" value="KAA0021672.1"/>
    <property type="molecule type" value="Genomic_DNA"/>
</dbReference>
<evidence type="ECO:0000256" key="6">
    <source>
        <dbReference type="ARBA" id="ARBA00023315"/>
    </source>
</evidence>
<evidence type="ECO:0000256" key="3">
    <source>
        <dbReference type="ARBA" id="ARBA00022516"/>
    </source>
</evidence>
<evidence type="ECO:0000313" key="9">
    <source>
        <dbReference type="EMBL" id="KAA0021672.1"/>
    </source>
</evidence>
<organism evidence="9 10">
    <name type="scientific">Antrihabitans cavernicola</name>
    <dbReference type="NCBI Taxonomy" id="2495913"/>
    <lineage>
        <taxon>Bacteria</taxon>
        <taxon>Bacillati</taxon>
        <taxon>Actinomycetota</taxon>
        <taxon>Actinomycetes</taxon>
        <taxon>Mycobacteriales</taxon>
        <taxon>Nocardiaceae</taxon>
        <taxon>Antrihabitans</taxon>
    </lineage>
</organism>
<accession>A0A5A7S948</accession>
<evidence type="ECO:0000259" key="8">
    <source>
        <dbReference type="PROSITE" id="PS52004"/>
    </source>
</evidence>
<keyword evidence="5" id="KW-0275">Fatty acid biosynthesis</keyword>
<keyword evidence="5" id="KW-0443">Lipid metabolism</keyword>
<keyword evidence="6" id="KW-0012">Acyltransferase</keyword>
<dbReference type="RefSeq" id="WP_149431539.1">
    <property type="nucleotide sequence ID" value="NZ_VLNY01000008.1"/>
</dbReference>
<proteinExistence type="inferred from homology"/>
<keyword evidence="10" id="KW-1185">Reference proteome</keyword>
<dbReference type="OrthoDB" id="9808669at2"/>
<dbReference type="PROSITE" id="PS52004">
    <property type="entry name" value="KS3_2"/>
    <property type="match status" value="1"/>
</dbReference>
<dbReference type="SMART" id="SM00825">
    <property type="entry name" value="PKS_KS"/>
    <property type="match status" value="1"/>
</dbReference>
<feature type="domain" description="Ketosynthase family 3 (KS3)" evidence="8">
    <location>
        <begin position="1"/>
        <end position="414"/>
    </location>
</feature>
<dbReference type="InterPro" id="IPR014031">
    <property type="entry name" value="Ketoacyl_synth_C"/>
</dbReference>
<evidence type="ECO:0000256" key="4">
    <source>
        <dbReference type="ARBA" id="ARBA00022679"/>
    </source>
</evidence>
<dbReference type="GO" id="GO:0004315">
    <property type="term" value="F:3-oxoacyl-[acyl-carrier-protein] synthase activity"/>
    <property type="evidence" value="ECO:0007669"/>
    <property type="project" value="TreeGrafter"/>
</dbReference>